<dbReference type="PANTHER" id="PTHR43818">
    <property type="entry name" value="BCDNA.GH03377"/>
    <property type="match status" value="1"/>
</dbReference>
<dbReference type="Gene3D" id="3.40.50.720">
    <property type="entry name" value="NAD(P)-binding Rossmann-like Domain"/>
    <property type="match status" value="1"/>
</dbReference>
<dbReference type="RefSeq" id="WP_182844042.1">
    <property type="nucleotide sequence ID" value="NZ_BAAALP010000010.1"/>
</dbReference>
<accession>A0A7W3QLM7</accession>
<dbReference type="Pfam" id="PF01408">
    <property type="entry name" value="GFO_IDH_MocA"/>
    <property type="match status" value="1"/>
</dbReference>
<evidence type="ECO:0000313" key="4">
    <source>
        <dbReference type="EMBL" id="MBA8951685.1"/>
    </source>
</evidence>
<sequence length="374" mass="38892">MTVSPVRVGIIGANADPGRSWAAAAHVPALAAAPGLALTAVGTSREDSAREAARAFGVPHAFADAGALAAHPEVDLVTVAVKVPHHAELVRAALKAGKHVLSEWPLALTTGEARSLAAEAEAAGVRHAIGLQARHSPGVRYARELVAEGRIGRVLAVTAYSARPHGADGRYPAASVYTADSANGAGLLEVAGGHVLDALQFVAGDIAELSAHLSRQVSHYTVAETGETFERTTPDQVLVTATLAGGAVASVHLSDRKAANPRTRLEIAGTDGDLVVVTDFPDPRDAQLQIGAARVLEARAGERGRRELPVPDRFRTVRGVPEATVRNVAEQYAALAADIRGGETTVADFDHAARLHGLLDAVRRSAETGTRQRL</sequence>
<dbReference type="InterPro" id="IPR036291">
    <property type="entry name" value="NAD(P)-bd_dom_sf"/>
</dbReference>
<keyword evidence="1" id="KW-0560">Oxidoreductase</keyword>
<dbReference type="InterPro" id="IPR000683">
    <property type="entry name" value="Gfo/Idh/MocA-like_OxRdtase_N"/>
</dbReference>
<dbReference type="AlphaFoldDB" id="A0A7W3QLM7"/>
<organism evidence="4 5">
    <name type="scientific">Actinomadura namibiensis</name>
    <dbReference type="NCBI Taxonomy" id="182080"/>
    <lineage>
        <taxon>Bacteria</taxon>
        <taxon>Bacillati</taxon>
        <taxon>Actinomycetota</taxon>
        <taxon>Actinomycetes</taxon>
        <taxon>Streptosporangiales</taxon>
        <taxon>Thermomonosporaceae</taxon>
        <taxon>Actinomadura</taxon>
    </lineage>
</organism>
<feature type="domain" description="Gfo/Idh/MocA-like oxidoreductase N-terminal" evidence="2">
    <location>
        <begin position="6"/>
        <end position="129"/>
    </location>
</feature>
<evidence type="ECO:0000313" key="5">
    <source>
        <dbReference type="Proteomes" id="UP000572680"/>
    </source>
</evidence>
<protein>
    <submittedName>
        <fullName evidence="4">Putative dehydrogenase</fullName>
    </submittedName>
</protein>
<dbReference type="PANTHER" id="PTHR43818:SF11">
    <property type="entry name" value="BCDNA.GH03377"/>
    <property type="match status" value="1"/>
</dbReference>
<evidence type="ECO:0000259" key="2">
    <source>
        <dbReference type="Pfam" id="PF01408"/>
    </source>
</evidence>
<dbReference type="EMBL" id="JACJIA010000004">
    <property type="protein sequence ID" value="MBA8951685.1"/>
    <property type="molecule type" value="Genomic_DNA"/>
</dbReference>
<dbReference type="Pfam" id="PF22685">
    <property type="entry name" value="Gal80p_C-like"/>
    <property type="match status" value="1"/>
</dbReference>
<name>A0A7W3QLM7_ACTNM</name>
<dbReference type="GO" id="GO:0016491">
    <property type="term" value="F:oxidoreductase activity"/>
    <property type="evidence" value="ECO:0007669"/>
    <property type="project" value="UniProtKB-KW"/>
</dbReference>
<dbReference type="Proteomes" id="UP000572680">
    <property type="component" value="Unassembled WGS sequence"/>
</dbReference>
<evidence type="ECO:0000256" key="1">
    <source>
        <dbReference type="ARBA" id="ARBA00023002"/>
    </source>
</evidence>
<feature type="domain" description="Gal80p-like C-terminal" evidence="3">
    <location>
        <begin position="137"/>
        <end position="276"/>
    </location>
</feature>
<keyword evidence="5" id="KW-1185">Reference proteome</keyword>
<gene>
    <name evidence="4" type="ORF">HNR61_003325</name>
</gene>
<reference evidence="4 5" key="1">
    <citation type="submission" date="2020-08" db="EMBL/GenBank/DDBJ databases">
        <title>Genomic Encyclopedia of Type Strains, Phase IV (KMG-IV): sequencing the most valuable type-strain genomes for metagenomic binning, comparative biology and taxonomic classification.</title>
        <authorList>
            <person name="Goeker M."/>
        </authorList>
    </citation>
    <scope>NUCLEOTIDE SEQUENCE [LARGE SCALE GENOMIC DNA]</scope>
    <source>
        <strain evidence="4 5">DSM 44197</strain>
    </source>
</reference>
<dbReference type="Gene3D" id="3.30.360.10">
    <property type="entry name" value="Dihydrodipicolinate Reductase, domain 2"/>
    <property type="match status" value="1"/>
</dbReference>
<dbReference type="InterPro" id="IPR055080">
    <property type="entry name" value="Gal80p-like_C"/>
</dbReference>
<evidence type="ECO:0000259" key="3">
    <source>
        <dbReference type="Pfam" id="PF22685"/>
    </source>
</evidence>
<dbReference type="SUPFAM" id="SSF51735">
    <property type="entry name" value="NAD(P)-binding Rossmann-fold domains"/>
    <property type="match status" value="1"/>
</dbReference>
<dbReference type="GO" id="GO:0000166">
    <property type="term" value="F:nucleotide binding"/>
    <property type="evidence" value="ECO:0007669"/>
    <property type="project" value="InterPro"/>
</dbReference>
<proteinExistence type="predicted"/>
<comment type="caution">
    <text evidence="4">The sequence shown here is derived from an EMBL/GenBank/DDBJ whole genome shotgun (WGS) entry which is preliminary data.</text>
</comment>
<dbReference type="SUPFAM" id="SSF55347">
    <property type="entry name" value="Glyceraldehyde-3-phosphate dehydrogenase-like, C-terminal domain"/>
    <property type="match status" value="1"/>
</dbReference>
<dbReference type="InterPro" id="IPR050463">
    <property type="entry name" value="Gfo/Idh/MocA_oxidrdct_glycsds"/>
</dbReference>